<dbReference type="OrthoDB" id="438211at2759"/>
<accession>A0A9W9Z5J4</accession>
<evidence type="ECO:0000256" key="5">
    <source>
        <dbReference type="SAM" id="Phobius"/>
    </source>
</evidence>
<dbReference type="PRINTS" id="PR00259">
    <property type="entry name" value="TMFOUR"/>
</dbReference>
<feature type="transmembrane region" description="Helical" evidence="5">
    <location>
        <begin position="15"/>
        <end position="34"/>
    </location>
</feature>
<dbReference type="EMBL" id="MU826830">
    <property type="protein sequence ID" value="KAJ7373764.1"/>
    <property type="molecule type" value="Genomic_DNA"/>
</dbReference>
<protein>
    <submittedName>
        <fullName evidence="6">Uncharacterized protein</fullName>
    </submittedName>
</protein>
<sequence>MPIGAMLSCGRDMHIYIRLAGIGILGVGIWIMVYKSDYQSLLDSDIYVIVPGLMIAAGVVVLIVGIVGCLGAAKENRFFLISFFSDGDLDFHPGTDDWNSGVCLLH</sequence>
<dbReference type="AlphaFoldDB" id="A0A9W9Z5J4"/>
<evidence type="ECO:0000256" key="1">
    <source>
        <dbReference type="ARBA" id="ARBA00004141"/>
    </source>
</evidence>
<keyword evidence="3 5" id="KW-1133">Transmembrane helix</keyword>
<gene>
    <name evidence="6" type="ORF">OS493_011373</name>
</gene>
<reference evidence="6" key="1">
    <citation type="submission" date="2023-01" db="EMBL/GenBank/DDBJ databases">
        <title>Genome assembly of the deep-sea coral Lophelia pertusa.</title>
        <authorList>
            <person name="Herrera S."/>
            <person name="Cordes E."/>
        </authorList>
    </citation>
    <scope>NUCLEOTIDE SEQUENCE</scope>
    <source>
        <strain evidence="6">USNM1676648</strain>
        <tissue evidence="6">Polyp</tissue>
    </source>
</reference>
<name>A0A9W9Z5J4_9CNID</name>
<keyword evidence="2 5" id="KW-0812">Transmembrane</keyword>
<comment type="caution">
    <text evidence="6">The sequence shown here is derived from an EMBL/GenBank/DDBJ whole genome shotgun (WGS) entry which is preliminary data.</text>
</comment>
<keyword evidence="7" id="KW-1185">Reference proteome</keyword>
<proteinExistence type="predicted"/>
<dbReference type="InterPro" id="IPR018499">
    <property type="entry name" value="Tetraspanin/Peripherin"/>
</dbReference>
<evidence type="ECO:0000256" key="3">
    <source>
        <dbReference type="ARBA" id="ARBA00022989"/>
    </source>
</evidence>
<evidence type="ECO:0000256" key="4">
    <source>
        <dbReference type="ARBA" id="ARBA00023136"/>
    </source>
</evidence>
<comment type="subcellular location">
    <subcellularLocation>
        <location evidence="1">Membrane</location>
        <topology evidence="1">Multi-pass membrane protein</topology>
    </subcellularLocation>
</comment>
<feature type="transmembrane region" description="Helical" evidence="5">
    <location>
        <begin position="46"/>
        <end position="73"/>
    </location>
</feature>
<dbReference type="GO" id="GO:0016020">
    <property type="term" value="C:membrane"/>
    <property type="evidence" value="ECO:0007669"/>
    <property type="project" value="UniProtKB-SubCell"/>
</dbReference>
<evidence type="ECO:0000313" key="6">
    <source>
        <dbReference type="EMBL" id="KAJ7373764.1"/>
    </source>
</evidence>
<dbReference type="Pfam" id="PF00335">
    <property type="entry name" value="Tetraspanin"/>
    <property type="match status" value="1"/>
</dbReference>
<organism evidence="6 7">
    <name type="scientific">Desmophyllum pertusum</name>
    <dbReference type="NCBI Taxonomy" id="174260"/>
    <lineage>
        <taxon>Eukaryota</taxon>
        <taxon>Metazoa</taxon>
        <taxon>Cnidaria</taxon>
        <taxon>Anthozoa</taxon>
        <taxon>Hexacorallia</taxon>
        <taxon>Scleractinia</taxon>
        <taxon>Caryophylliina</taxon>
        <taxon>Caryophylliidae</taxon>
        <taxon>Desmophyllum</taxon>
    </lineage>
</organism>
<keyword evidence="4 5" id="KW-0472">Membrane</keyword>
<evidence type="ECO:0000313" key="7">
    <source>
        <dbReference type="Proteomes" id="UP001163046"/>
    </source>
</evidence>
<dbReference type="Proteomes" id="UP001163046">
    <property type="component" value="Unassembled WGS sequence"/>
</dbReference>
<evidence type="ECO:0000256" key="2">
    <source>
        <dbReference type="ARBA" id="ARBA00022692"/>
    </source>
</evidence>